<evidence type="ECO:0000313" key="9">
    <source>
        <dbReference type="Proteomes" id="UP000244810"/>
    </source>
</evidence>
<evidence type="ECO:0000256" key="2">
    <source>
        <dbReference type="ARBA" id="ARBA00008814"/>
    </source>
</evidence>
<dbReference type="GO" id="GO:0030288">
    <property type="term" value="C:outer membrane-bounded periplasmic space"/>
    <property type="evidence" value="ECO:0007669"/>
    <property type="project" value="TreeGrafter"/>
</dbReference>
<feature type="chain" id="PRO_5015595381" evidence="6">
    <location>
        <begin position="27"/>
        <end position="311"/>
    </location>
</feature>
<dbReference type="GO" id="GO:1901678">
    <property type="term" value="P:iron coordination entity transport"/>
    <property type="evidence" value="ECO:0007669"/>
    <property type="project" value="UniProtKB-ARBA"/>
</dbReference>
<sequence>MRTVTQRRALRLLALVLALLTHPALACDGRLYEAADVLAAPLCLPDRIQRIAVLDPAVSLGMALELGLPVVAAPLTGMSDAALRQAAEEAGVQNLGSLLDPSLEALVAARPDLILGAAFRAETYLPVLSQIAPTALIVPTDWRAYYRAVARLTGTEARLDALMAPFEARLAAVAARVPDTPVSILRITSWDFQVYLDQPDAYAPFALLHELGVRRPAYETGPDPMGMRRPDWEDLGQLDGEILLYIIGGTNASATDGRWEEVTGNPLWHLLPAVAAGRVYPIQSAVWMEFSGIGSAHRVLDDVERLIIGAP</sequence>
<gene>
    <name evidence="8" type="ORF">DDE23_19705</name>
</gene>
<evidence type="ECO:0000259" key="7">
    <source>
        <dbReference type="PROSITE" id="PS50983"/>
    </source>
</evidence>
<feature type="domain" description="Fe/B12 periplasmic-binding" evidence="7">
    <location>
        <begin position="49"/>
        <end position="311"/>
    </location>
</feature>
<dbReference type="PANTHER" id="PTHR30532">
    <property type="entry name" value="IRON III DICITRATE-BINDING PERIPLASMIC PROTEIN"/>
    <property type="match status" value="1"/>
</dbReference>
<dbReference type="PANTHER" id="PTHR30532:SF25">
    <property type="entry name" value="IRON(III) DICITRATE-BINDING PERIPLASMIC PROTEIN"/>
    <property type="match status" value="1"/>
</dbReference>
<evidence type="ECO:0000256" key="1">
    <source>
        <dbReference type="ARBA" id="ARBA00004196"/>
    </source>
</evidence>
<keyword evidence="4" id="KW-0408">Iron</keyword>
<accession>A0A2T7UM09</accession>
<proteinExistence type="inferred from homology"/>
<organism evidence="8 9">
    <name type="scientific">Pararhodobacter aggregans</name>
    <dbReference type="NCBI Taxonomy" id="404875"/>
    <lineage>
        <taxon>Bacteria</taxon>
        <taxon>Pseudomonadati</taxon>
        <taxon>Pseudomonadota</taxon>
        <taxon>Alphaproteobacteria</taxon>
        <taxon>Rhodobacterales</taxon>
        <taxon>Paracoccaceae</taxon>
        <taxon>Pararhodobacter</taxon>
    </lineage>
</organism>
<evidence type="ECO:0000313" key="8">
    <source>
        <dbReference type="EMBL" id="PVE45733.1"/>
    </source>
</evidence>
<dbReference type="OrthoDB" id="8370650at2"/>
<comment type="caution">
    <text evidence="8">The sequence shown here is derived from an EMBL/GenBank/DDBJ whole genome shotgun (WGS) entry which is preliminary data.</text>
</comment>
<dbReference type="Proteomes" id="UP000244810">
    <property type="component" value="Unassembled WGS sequence"/>
</dbReference>
<dbReference type="InterPro" id="IPR051313">
    <property type="entry name" value="Bact_iron-sidero_bind"/>
</dbReference>
<dbReference type="InterPro" id="IPR002491">
    <property type="entry name" value="ABC_transptr_periplasmic_BD"/>
</dbReference>
<evidence type="ECO:0000256" key="3">
    <source>
        <dbReference type="ARBA" id="ARBA00022448"/>
    </source>
</evidence>
<evidence type="ECO:0000256" key="4">
    <source>
        <dbReference type="ARBA" id="ARBA00022496"/>
    </source>
</evidence>
<protein>
    <submittedName>
        <fullName evidence="8">Iron-siderophore ABC transporter substrate-binding protein</fullName>
    </submittedName>
</protein>
<dbReference type="Pfam" id="PF01497">
    <property type="entry name" value="Peripla_BP_2"/>
    <property type="match status" value="1"/>
</dbReference>
<keyword evidence="4" id="KW-0406">Ion transport</keyword>
<keyword evidence="3" id="KW-0813">Transport</keyword>
<evidence type="ECO:0000256" key="6">
    <source>
        <dbReference type="SAM" id="SignalP"/>
    </source>
</evidence>
<reference evidence="8 9" key="1">
    <citation type="journal article" date="2011" name="Syst. Appl. Microbiol.">
        <title>Defluviimonas denitrificans gen. nov., sp. nov., and Pararhodobacter aggregans gen. nov., sp. nov., non-phototrophic Rhodobacteraceae from the biofilter of a marine aquaculture.</title>
        <authorList>
            <person name="Foesel B.U."/>
            <person name="Drake H.L."/>
            <person name="Schramm A."/>
        </authorList>
    </citation>
    <scope>NUCLEOTIDE SEQUENCE [LARGE SCALE GENOMIC DNA]</scope>
    <source>
        <strain evidence="8 9">D1-19</strain>
    </source>
</reference>
<dbReference type="SUPFAM" id="SSF53807">
    <property type="entry name" value="Helical backbone' metal receptor"/>
    <property type="match status" value="1"/>
</dbReference>
<dbReference type="PROSITE" id="PS50983">
    <property type="entry name" value="FE_B12_PBP"/>
    <property type="match status" value="1"/>
</dbReference>
<evidence type="ECO:0000256" key="5">
    <source>
        <dbReference type="ARBA" id="ARBA00022729"/>
    </source>
</evidence>
<keyword evidence="9" id="KW-1185">Reference proteome</keyword>
<keyword evidence="4" id="KW-0410">Iron transport</keyword>
<dbReference type="EMBL" id="QDDR01000012">
    <property type="protein sequence ID" value="PVE45733.1"/>
    <property type="molecule type" value="Genomic_DNA"/>
</dbReference>
<name>A0A2T7UM09_9RHOB</name>
<comment type="subcellular location">
    <subcellularLocation>
        <location evidence="1">Cell envelope</location>
    </subcellularLocation>
</comment>
<comment type="similarity">
    <text evidence="2">Belongs to the bacterial solute-binding protein 8 family.</text>
</comment>
<dbReference type="Gene3D" id="3.40.50.1980">
    <property type="entry name" value="Nitrogenase molybdenum iron protein domain"/>
    <property type="match status" value="2"/>
</dbReference>
<feature type="signal peptide" evidence="6">
    <location>
        <begin position="1"/>
        <end position="26"/>
    </location>
</feature>
<keyword evidence="5 6" id="KW-0732">Signal</keyword>
<dbReference type="AlphaFoldDB" id="A0A2T7UM09"/>